<dbReference type="EMBL" id="CP129970">
    <property type="protein sequence ID" value="WKK86612.1"/>
    <property type="molecule type" value="Genomic_DNA"/>
</dbReference>
<protein>
    <recommendedName>
        <fullName evidence="6">Very short patch repair endonuclease</fullName>
        <ecNumber evidence="6">3.1.-.-</ecNumber>
    </recommendedName>
</protein>
<dbReference type="Pfam" id="PF03852">
    <property type="entry name" value="Vsr"/>
    <property type="match status" value="1"/>
</dbReference>
<dbReference type="Proteomes" id="UP001244443">
    <property type="component" value="Chromosome"/>
</dbReference>
<accession>A0AA49GLG5</accession>
<dbReference type="InterPro" id="IPR007569">
    <property type="entry name" value="DUF559"/>
</dbReference>
<feature type="domain" description="DUF559" evidence="7">
    <location>
        <begin position="93"/>
        <end position="134"/>
    </location>
</feature>
<dbReference type="Gene3D" id="3.40.960.10">
    <property type="entry name" value="VSR Endonuclease"/>
    <property type="match status" value="1"/>
</dbReference>
<dbReference type="NCBIfam" id="TIGR00632">
    <property type="entry name" value="vsr"/>
    <property type="match status" value="1"/>
</dbReference>
<dbReference type="CDD" id="cd00221">
    <property type="entry name" value="Vsr"/>
    <property type="match status" value="1"/>
</dbReference>
<evidence type="ECO:0000256" key="6">
    <source>
        <dbReference type="PIRNR" id="PIRNR018267"/>
    </source>
</evidence>
<gene>
    <name evidence="8" type="ORF">QYS48_06795</name>
</gene>
<dbReference type="PIRSF" id="PIRSF018267">
    <property type="entry name" value="VSR_endonuc"/>
    <property type="match status" value="1"/>
</dbReference>
<keyword evidence="3 6" id="KW-0227">DNA damage</keyword>
<dbReference type="RefSeq" id="WP_302102994.1">
    <property type="nucleotide sequence ID" value="NZ_CP129970.2"/>
</dbReference>
<dbReference type="EC" id="3.1.-.-" evidence="6"/>
<keyword evidence="1 6" id="KW-0540">Nuclease</keyword>
<keyword evidence="2 6" id="KW-0255">Endonuclease</keyword>
<evidence type="ECO:0000256" key="1">
    <source>
        <dbReference type="ARBA" id="ARBA00022722"/>
    </source>
</evidence>
<dbReference type="SUPFAM" id="SSF52980">
    <property type="entry name" value="Restriction endonuclease-like"/>
    <property type="match status" value="1"/>
</dbReference>
<comment type="similarity">
    <text evidence="6">Belongs to the vsr family.</text>
</comment>
<comment type="function">
    <text evidence="6">May nick specific sequences that contain T:G mispairs resulting from m5C-deamination.</text>
</comment>
<dbReference type="GO" id="GO:0016787">
    <property type="term" value="F:hydrolase activity"/>
    <property type="evidence" value="ECO:0007669"/>
    <property type="project" value="UniProtKB-KW"/>
</dbReference>
<evidence type="ECO:0000256" key="4">
    <source>
        <dbReference type="ARBA" id="ARBA00022801"/>
    </source>
</evidence>
<evidence type="ECO:0000313" key="8">
    <source>
        <dbReference type="EMBL" id="WKK86612.1"/>
    </source>
</evidence>
<reference evidence="8" key="1">
    <citation type="submission" date="2023-08" db="EMBL/GenBank/DDBJ databases">
        <title>Comparative genomics and taxonomic characterization of three novel marine species of genus Marivirga.</title>
        <authorList>
            <person name="Muhammad N."/>
            <person name="Kim S.-G."/>
        </authorList>
    </citation>
    <scope>NUCLEOTIDE SEQUENCE [LARGE SCALE GENOMIC DNA]</scope>
    <source>
        <strain evidence="8">ABR2-2</strain>
    </source>
</reference>
<dbReference type="AlphaFoldDB" id="A0AA49GLG5"/>
<dbReference type="REBASE" id="735758">
    <property type="entry name" value="V.Msp2ORF6800P"/>
</dbReference>
<dbReference type="GO" id="GO:0004519">
    <property type="term" value="F:endonuclease activity"/>
    <property type="evidence" value="ECO:0007669"/>
    <property type="project" value="UniProtKB-KW"/>
</dbReference>
<dbReference type="Pfam" id="PF04480">
    <property type="entry name" value="DUF559"/>
    <property type="match status" value="1"/>
</dbReference>
<organism evidence="8 9">
    <name type="scientific">Marivirga arenosa</name>
    <dbReference type="NCBI Taxonomy" id="3059076"/>
    <lineage>
        <taxon>Bacteria</taxon>
        <taxon>Pseudomonadati</taxon>
        <taxon>Bacteroidota</taxon>
        <taxon>Cytophagia</taxon>
        <taxon>Cytophagales</taxon>
        <taxon>Marivirgaceae</taxon>
        <taxon>Marivirga</taxon>
    </lineage>
</organism>
<name>A0AA49GLG5_9BACT</name>
<evidence type="ECO:0000256" key="3">
    <source>
        <dbReference type="ARBA" id="ARBA00022763"/>
    </source>
</evidence>
<evidence type="ECO:0000313" key="9">
    <source>
        <dbReference type="Proteomes" id="UP001244443"/>
    </source>
</evidence>
<dbReference type="InterPro" id="IPR011335">
    <property type="entry name" value="Restrct_endonuc-II-like"/>
</dbReference>
<sequence length="137" mass="16595">MDVLTPEQRTKNMKAIKSKNTKMEVKLAKELWAKGYRFRRNSKHIFGKPDFSLKKYKVAIFVDSEYFHGKDWATEKYRINTNRNFWWTKIEGNIERDKKVNCHLRQNGWKVLRFWTGDIKKNIDLCLLIIEQQLKEL</sequence>
<keyword evidence="5 6" id="KW-0234">DNA repair</keyword>
<dbReference type="InterPro" id="IPR004603">
    <property type="entry name" value="DNA_mismatch_endonuc_vsr"/>
</dbReference>
<keyword evidence="4 6" id="KW-0378">Hydrolase</keyword>
<proteinExistence type="inferred from homology"/>
<evidence type="ECO:0000256" key="2">
    <source>
        <dbReference type="ARBA" id="ARBA00022759"/>
    </source>
</evidence>
<evidence type="ECO:0000256" key="5">
    <source>
        <dbReference type="ARBA" id="ARBA00023204"/>
    </source>
</evidence>
<dbReference type="GO" id="GO:0006298">
    <property type="term" value="P:mismatch repair"/>
    <property type="evidence" value="ECO:0007669"/>
    <property type="project" value="UniProtKB-UniRule"/>
</dbReference>
<evidence type="ECO:0000259" key="7">
    <source>
        <dbReference type="Pfam" id="PF04480"/>
    </source>
</evidence>
<keyword evidence="9" id="KW-1185">Reference proteome</keyword>